<comment type="caution">
    <text evidence="2">The sequence shown here is derived from an EMBL/GenBank/DDBJ whole genome shotgun (WGS) entry which is preliminary data.</text>
</comment>
<evidence type="ECO:0000313" key="2">
    <source>
        <dbReference type="EMBL" id="PXA05008.1"/>
    </source>
</evidence>
<protein>
    <submittedName>
        <fullName evidence="2">Uncharacterized protein</fullName>
    </submittedName>
</protein>
<reference evidence="2 3" key="1">
    <citation type="submission" date="2018-05" db="EMBL/GenBank/DDBJ databases">
        <title>Coraliomargarita sinensis sp. nov., isolated from a marine solar saltern.</title>
        <authorList>
            <person name="Zhou L.Y."/>
        </authorList>
    </citation>
    <scope>NUCLEOTIDE SEQUENCE [LARGE SCALE GENOMIC DNA]</scope>
    <source>
        <strain evidence="2 3">WN38</strain>
    </source>
</reference>
<dbReference type="RefSeq" id="WP_146209218.1">
    <property type="nucleotide sequence ID" value="NZ_QHJQ01000002.1"/>
</dbReference>
<keyword evidence="3" id="KW-1185">Reference proteome</keyword>
<feature type="region of interest" description="Disordered" evidence="1">
    <location>
        <begin position="51"/>
        <end position="119"/>
    </location>
</feature>
<dbReference type="InParanoid" id="A0A317ZM49"/>
<feature type="compositionally biased region" description="Polar residues" evidence="1">
    <location>
        <begin position="76"/>
        <end position="119"/>
    </location>
</feature>
<dbReference type="EMBL" id="QHJQ01000002">
    <property type="protein sequence ID" value="PXA05008.1"/>
    <property type="molecule type" value="Genomic_DNA"/>
</dbReference>
<organism evidence="2 3">
    <name type="scientific">Coraliomargarita sinensis</name>
    <dbReference type="NCBI Taxonomy" id="2174842"/>
    <lineage>
        <taxon>Bacteria</taxon>
        <taxon>Pseudomonadati</taxon>
        <taxon>Verrucomicrobiota</taxon>
        <taxon>Opitutia</taxon>
        <taxon>Puniceicoccales</taxon>
        <taxon>Coraliomargaritaceae</taxon>
        <taxon>Coraliomargarita</taxon>
    </lineage>
</organism>
<gene>
    <name evidence="2" type="ORF">DDZ13_03320</name>
</gene>
<sequence length="119" mass="12680">MAIAATSAERQAGRRLPGKVLVLPGALTLILILSACQNKTAVDHRPSWVREAEARLQQKPSWQTSGPGLASGGGENTRSSFFGSGQQATSTSKEPPKQRSNPTPGVQWSNTQITVQVEE</sequence>
<evidence type="ECO:0000313" key="3">
    <source>
        <dbReference type="Proteomes" id="UP000247099"/>
    </source>
</evidence>
<accession>A0A317ZM49</accession>
<proteinExistence type="predicted"/>
<evidence type="ECO:0000256" key="1">
    <source>
        <dbReference type="SAM" id="MobiDB-lite"/>
    </source>
</evidence>
<name>A0A317ZM49_9BACT</name>
<dbReference type="AlphaFoldDB" id="A0A317ZM49"/>
<dbReference type="Proteomes" id="UP000247099">
    <property type="component" value="Unassembled WGS sequence"/>
</dbReference>